<dbReference type="GO" id="GO:0000145">
    <property type="term" value="C:exocyst"/>
    <property type="evidence" value="ECO:0007669"/>
    <property type="project" value="InterPro"/>
</dbReference>
<evidence type="ECO:0000256" key="3">
    <source>
        <dbReference type="ARBA" id="ARBA00022483"/>
    </source>
</evidence>
<dbReference type="GO" id="GO:0000149">
    <property type="term" value="F:SNARE binding"/>
    <property type="evidence" value="ECO:0007669"/>
    <property type="project" value="TreeGrafter"/>
</dbReference>
<dbReference type="AlphaFoldDB" id="A0AA85JG26"/>
<dbReference type="Pfam" id="PF06046">
    <property type="entry name" value="Sec6"/>
    <property type="match status" value="1"/>
</dbReference>
<reference evidence="4" key="1">
    <citation type="submission" date="2022-06" db="EMBL/GenBank/DDBJ databases">
        <authorList>
            <person name="Berger JAMES D."/>
            <person name="Berger JAMES D."/>
        </authorList>
    </citation>
    <scope>NUCLEOTIDE SEQUENCE [LARGE SCALE GENOMIC DNA]</scope>
</reference>
<organism evidence="4 5">
    <name type="scientific">Trichobilharzia regenti</name>
    <name type="common">Nasal bird schistosome</name>
    <dbReference type="NCBI Taxonomy" id="157069"/>
    <lineage>
        <taxon>Eukaryota</taxon>
        <taxon>Metazoa</taxon>
        <taxon>Spiralia</taxon>
        <taxon>Lophotrochozoa</taxon>
        <taxon>Platyhelminthes</taxon>
        <taxon>Trematoda</taxon>
        <taxon>Digenea</taxon>
        <taxon>Strigeidida</taxon>
        <taxon>Schistosomatoidea</taxon>
        <taxon>Schistosomatidae</taxon>
        <taxon>Trichobilharzia</taxon>
    </lineage>
</organism>
<comment type="similarity">
    <text evidence="1">Belongs to the SEC6 family.</text>
</comment>
<evidence type="ECO:0000256" key="1">
    <source>
        <dbReference type="ARBA" id="ARBA00009447"/>
    </source>
</evidence>
<dbReference type="PANTHER" id="PTHR21292">
    <property type="entry name" value="EXOCYST COMPLEX COMPONENT SEC6-RELATED"/>
    <property type="match status" value="1"/>
</dbReference>
<reference evidence="5" key="2">
    <citation type="submission" date="2023-11" db="UniProtKB">
        <authorList>
            <consortium name="WormBaseParasite"/>
        </authorList>
    </citation>
    <scope>IDENTIFICATION</scope>
</reference>
<accession>A0AA85JG26</accession>
<evidence type="ECO:0000313" key="4">
    <source>
        <dbReference type="Proteomes" id="UP000050795"/>
    </source>
</evidence>
<evidence type="ECO:0000313" key="5">
    <source>
        <dbReference type="WBParaSite" id="TREG1_18450.2"/>
    </source>
</evidence>
<dbReference type="Gene3D" id="1.10.357.50">
    <property type="match status" value="1"/>
</dbReference>
<evidence type="ECO:0008006" key="6">
    <source>
        <dbReference type="Google" id="ProtNLM"/>
    </source>
</evidence>
<proteinExistence type="inferred from homology"/>
<dbReference type="Gene3D" id="1.10.357.70">
    <property type="entry name" value="Exocyst complex component Sec6, C-terminal domain"/>
    <property type="match status" value="1"/>
</dbReference>
<name>A0AA85JG26_TRIRE</name>
<evidence type="ECO:0000256" key="2">
    <source>
        <dbReference type="ARBA" id="ARBA00022448"/>
    </source>
</evidence>
<dbReference type="InterPro" id="IPR042532">
    <property type="entry name" value="EXOC3/Sec6_C"/>
</dbReference>
<keyword evidence="2" id="KW-0813">Transport</keyword>
<dbReference type="PANTHER" id="PTHR21292:SF1">
    <property type="entry name" value="EXOCYST COMPLEX COMPONENT 3"/>
    <property type="match status" value="1"/>
</dbReference>
<keyword evidence="3" id="KW-0268">Exocytosis</keyword>
<dbReference type="GO" id="GO:0051601">
    <property type="term" value="P:exocyst localization"/>
    <property type="evidence" value="ECO:0007669"/>
    <property type="project" value="TreeGrafter"/>
</dbReference>
<dbReference type="InterPro" id="IPR010326">
    <property type="entry name" value="EXOC3/Sec6"/>
</dbReference>
<protein>
    <recommendedName>
        <fullName evidence="6">Exocyst complex component 3</fullName>
    </recommendedName>
</protein>
<dbReference type="Proteomes" id="UP000050795">
    <property type="component" value="Unassembled WGS sequence"/>
</dbReference>
<sequence length="714" mass="82430">MYIPVNFLQTATEAQLKMALYSQLDGSKVGLEKLDAALEESHTCRNRLIQLGSSLGTLAGLSRQLHELKNLSTKYSQLGAAMENMSYLVKAPENFEQARNYIESENLLDGHKIMQELEGIRDELMYEVFRQKSMEDLDTLRAFFRELEDLNEMFRHKIIMLGSRLTSAVITHNRFVVNCVRVIDREERADATWRKKSEKHGFMPDGRPKQWKKLLFDSVFNNIKNKVFGSALDSENDKNKLVRHNEAIRQHTLADLKIAKNICPTYFPADYAIFDRFVEMYHEAIGMHVESLVLEGLSDTEIVQLLGWINSYHTEEFMKNPFMNIDFNRLNLKRPINLLPEETLNTLRKQYVSKTIERLKSWLANSLLKDTSDWQRSTGPELDGSSNYFTDLPVLVMTPVNEMIGKGNLLHYLGNAVKEQFLTQCVEEMKLFAKDYDDDIKKYRAAYIQDRSKFPCYIEYILANANGAHMIAHSFVTVIMEELAEDSYLKGNLSARIGYLKSEYEKIAEQWITYAEETVFMDLNRVLGVVMTSKWLRPDDMTTQYLVGTLADYDETVKHLRQNLYEKLAEKLAERMLIEYLKALIIRRCPFSSEADRRKAGEKIIRDGNDLKNYFEEKMKVKSEVIAAYDALTTIGQLFLTTDTTMLPLDVANLKRQFPDIRPDQVYALLMARGDVASDNAKSLSADSHYGRELSQRPSPFTIFTRLAVAMDQH</sequence>
<dbReference type="GO" id="GO:0006887">
    <property type="term" value="P:exocytosis"/>
    <property type="evidence" value="ECO:0007669"/>
    <property type="project" value="UniProtKB-KW"/>
</dbReference>
<dbReference type="WBParaSite" id="TREG1_18450.2">
    <property type="protein sequence ID" value="TREG1_18450.2"/>
    <property type="gene ID" value="TREG1_18450"/>
</dbReference>
<keyword evidence="4" id="KW-1185">Reference proteome</keyword>